<feature type="repeat" description="ANK" evidence="3">
    <location>
        <begin position="111"/>
        <end position="143"/>
    </location>
</feature>
<dbReference type="AlphaFoldDB" id="A0A8J5NAG5"/>
<dbReference type="GO" id="GO:0016301">
    <property type="term" value="F:kinase activity"/>
    <property type="evidence" value="ECO:0007669"/>
    <property type="project" value="UniProtKB-KW"/>
</dbReference>
<dbReference type="PANTHER" id="PTHR24198:SF165">
    <property type="entry name" value="ANKYRIN REPEAT-CONTAINING PROTEIN-RELATED"/>
    <property type="match status" value="1"/>
</dbReference>
<keyword evidence="6" id="KW-1185">Reference proteome</keyword>
<evidence type="ECO:0000256" key="1">
    <source>
        <dbReference type="ARBA" id="ARBA00022737"/>
    </source>
</evidence>
<reference evidence="5" key="1">
    <citation type="journal article" date="2021" name="Sci. Adv.">
        <title>The American lobster genome reveals insights on longevity, neural, and immune adaptations.</title>
        <authorList>
            <person name="Polinski J.M."/>
            <person name="Zimin A.V."/>
            <person name="Clark K.F."/>
            <person name="Kohn A.B."/>
            <person name="Sadowski N."/>
            <person name="Timp W."/>
            <person name="Ptitsyn A."/>
            <person name="Khanna P."/>
            <person name="Romanova D.Y."/>
            <person name="Williams P."/>
            <person name="Greenwood S.J."/>
            <person name="Moroz L.L."/>
            <person name="Walt D.R."/>
            <person name="Bodnar A.G."/>
        </authorList>
    </citation>
    <scope>NUCLEOTIDE SEQUENCE</scope>
    <source>
        <strain evidence="5">GMGI-L3</strain>
    </source>
</reference>
<feature type="compositionally biased region" description="Low complexity" evidence="4">
    <location>
        <begin position="1191"/>
        <end position="1203"/>
    </location>
</feature>
<feature type="repeat" description="ANK" evidence="3">
    <location>
        <begin position="178"/>
        <end position="210"/>
    </location>
</feature>
<dbReference type="PROSITE" id="PS50088">
    <property type="entry name" value="ANK_REPEAT"/>
    <property type="match status" value="2"/>
</dbReference>
<dbReference type="InterPro" id="IPR002110">
    <property type="entry name" value="Ankyrin_rpt"/>
</dbReference>
<evidence type="ECO:0000256" key="4">
    <source>
        <dbReference type="SAM" id="MobiDB-lite"/>
    </source>
</evidence>
<evidence type="ECO:0000313" key="6">
    <source>
        <dbReference type="Proteomes" id="UP000747542"/>
    </source>
</evidence>
<dbReference type="SMART" id="SM00248">
    <property type="entry name" value="ANK"/>
    <property type="match status" value="10"/>
</dbReference>
<dbReference type="PANTHER" id="PTHR24198">
    <property type="entry name" value="ANKYRIN REPEAT AND PROTEIN KINASE DOMAIN-CONTAINING PROTEIN"/>
    <property type="match status" value="1"/>
</dbReference>
<protein>
    <submittedName>
        <fullName evidence="5">Ankyrin repeat and protein kinase domain-containing protein 1-like 2</fullName>
    </submittedName>
</protein>
<proteinExistence type="predicted"/>
<evidence type="ECO:0000313" key="5">
    <source>
        <dbReference type="EMBL" id="KAG7175763.1"/>
    </source>
</evidence>
<dbReference type="EMBL" id="JAHLQT010004633">
    <property type="protein sequence ID" value="KAG7175763.1"/>
    <property type="molecule type" value="Genomic_DNA"/>
</dbReference>
<evidence type="ECO:0000256" key="2">
    <source>
        <dbReference type="ARBA" id="ARBA00023043"/>
    </source>
</evidence>
<dbReference type="SUPFAM" id="SSF48403">
    <property type="entry name" value="Ankyrin repeat"/>
    <property type="match status" value="2"/>
</dbReference>
<evidence type="ECO:0000256" key="3">
    <source>
        <dbReference type="PROSITE-ProRule" id="PRU00023"/>
    </source>
</evidence>
<keyword evidence="5" id="KW-0808">Transferase</keyword>
<dbReference type="Pfam" id="PF12796">
    <property type="entry name" value="Ank_2"/>
    <property type="match status" value="1"/>
</dbReference>
<keyword evidence="5" id="KW-0418">Kinase</keyword>
<sequence>MSNRNSKATAVLKKAVRYGDEVMVMVAFTLGADPNTVIWNFALKHYVCLLSKAIMSSHDHLVPHLLAAGAPVNGFKELPMKPMIAATSWSNARVLRWLLTAGADLGTTSNDGRTALHQAAYSNDESSVKMLLSAKADVNAQDNCGNRPLHCAAAQNFHGIVRLLLKASGCDRHARNTDQFTALHVAALKGGLETSQCLVEAGLDPEAKHISGRTPGDEARLGGHHLVASWLKKLTRPRPAPETATVVLVELCLETCETAYLLKLQDMKEDDSLDFLRLNTPALGEHEQDASGRTLLHWAAAGGQERAVYAFLKWSNHYPNSVTRAGETPFDLAVRAGHHLVIGILHDHMINIPQIQGSPRELFNQLLSAISLGDDYKRVGDLLHARAPLEDPDGCSTLPLPLAITSNRREIVSLLLAVGAPLTTTCQGLNLLALAWLTPDVNPPVQVTITRAFLHTLEAERDIMARQPQLRAGVNHIISIIKSDTPWRASWPSGGTVVHLTELMVQAARHKCTLTCSFIHQAGGQSSLCSKSGVSPLHAALEAGHWSLTRHMLKNMGGCLYVADSRGRLPTTMMSSHLRQQLEQNIYHKERNQLEELQLKMKDKVDQQQVEELLRVQKTLFKSYWNKITGTRRNTDTPECQKSFDKAHSLLVATQGGMLQLIYLLVKEGGVQVDTQVDSTSGTTGIHQAASHGKSGSVLLLQSLGAESLRQDRYGQTPPHLAAMFFHQNTFDLFAEFLKEQAPRCRAGTTPTQVRNNFTRYLEMYHKCGPDQTVDAQIENDQTSALMNLLKRKDLENLLKDVRKITVDYTKGEAQEVKEAITKELKAITDIVADIDTTYTGRLTLLGSTADSTRLYCPDEFDFNLIIRKFSNVTVTVEEQPQKDIALSGHKLNVEIKTKNPGLEGNKLMSNLYERVRESLGRYVLQDDRLSLVPPGVIRTQVGVALSLAWQGSEYPLLLIDIDLVPVLPAAWPEEIVRPFLTPGDSQVIHLSNTGDEKWRGSFAATEVEVVKQLDPQERQVFLAGKSLLSYMKAEPWMPREVKNQFSWWDSRFWTIPIPAGFCFKNSFMKLLERKRKEGRQWREEDTLLHMTEVFEGMCLMIDERQRFVPAKVHAYFGGDCEKPKVGEGAPVITKFLKKFSPITCWPGGGEEKGESRGKGNEVGEEETWGKEEGEMEVLKHNNTDPRFHYTTTLTHGSTTPQH</sequence>
<organism evidence="5 6">
    <name type="scientific">Homarus americanus</name>
    <name type="common">American lobster</name>
    <dbReference type="NCBI Taxonomy" id="6706"/>
    <lineage>
        <taxon>Eukaryota</taxon>
        <taxon>Metazoa</taxon>
        <taxon>Ecdysozoa</taxon>
        <taxon>Arthropoda</taxon>
        <taxon>Crustacea</taxon>
        <taxon>Multicrustacea</taxon>
        <taxon>Malacostraca</taxon>
        <taxon>Eumalacostraca</taxon>
        <taxon>Eucarida</taxon>
        <taxon>Decapoda</taxon>
        <taxon>Pleocyemata</taxon>
        <taxon>Astacidea</taxon>
        <taxon>Nephropoidea</taxon>
        <taxon>Nephropidae</taxon>
        <taxon>Homarus</taxon>
    </lineage>
</organism>
<feature type="region of interest" description="Disordered" evidence="4">
    <location>
        <begin position="1148"/>
        <end position="1203"/>
    </location>
</feature>
<dbReference type="Gene3D" id="3.30.460.90">
    <property type="match status" value="1"/>
</dbReference>
<keyword evidence="2 3" id="KW-0040">ANK repeat</keyword>
<dbReference type="InterPro" id="IPR036770">
    <property type="entry name" value="Ankyrin_rpt-contain_sf"/>
</dbReference>
<name>A0A8J5NAG5_HOMAM</name>
<gene>
    <name evidence="5" type="primary">Ankk1-L2</name>
    <name evidence="5" type="ORF">Hamer_G009772</name>
</gene>
<feature type="compositionally biased region" description="Basic and acidic residues" evidence="4">
    <location>
        <begin position="1150"/>
        <end position="1188"/>
    </location>
</feature>
<accession>A0A8J5NAG5</accession>
<dbReference type="PROSITE" id="PS50297">
    <property type="entry name" value="ANK_REP_REGION"/>
    <property type="match status" value="1"/>
</dbReference>
<keyword evidence="1" id="KW-0677">Repeat</keyword>
<dbReference type="Proteomes" id="UP000747542">
    <property type="component" value="Unassembled WGS sequence"/>
</dbReference>
<dbReference type="Gene3D" id="1.25.40.20">
    <property type="entry name" value="Ankyrin repeat-containing domain"/>
    <property type="match status" value="6"/>
</dbReference>
<comment type="caution">
    <text evidence="5">The sequence shown here is derived from an EMBL/GenBank/DDBJ whole genome shotgun (WGS) entry which is preliminary data.</text>
</comment>